<dbReference type="EMBL" id="KN831768">
    <property type="protein sequence ID" value="KIM49901.1"/>
    <property type="molecule type" value="Genomic_DNA"/>
</dbReference>
<accession>A0A0C3D188</accession>
<dbReference type="HOGENOM" id="CLU_092145_0_0_1"/>
<evidence type="ECO:0008006" key="4">
    <source>
        <dbReference type="Google" id="ProtNLM"/>
    </source>
</evidence>
<dbReference type="PANTHER" id="PTHR42109:SF2">
    <property type="entry name" value="INTEGRAL MEMBRANE PROTEIN"/>
    <property type="match status" value="1"/>
</dbReference>
<sequence>MSNPYHINYAHWSGIHSVPVAIIFAVLYIPLLGWFVRQSFARPTYVHFVLSLFCAIRIAAFGIRAALAGLDSAGENLSLLIADQVLSGVGFFGLLYSAYTLVLDLEQRTGRPAPTSPLLRITRNRHAFRAALMAAVVLGIVSATLTNTDGSTSDTSKSLRKASIIIFLVLTILQAFQTLVLVRMEVAEKNTNKHSDVSFGARHAMPILLLVSLLLLVREAFTAATINNGLKQNNERFWYPLIALPEILAVTLYATPGLVPRRDELSP</sequence>
<dbReference type="OrthoDB" id="5389493at2759"/>
<keyword evidence="1" id="KW-0472">Membrane</keyword>
<reference evidence="3" key="2">
    <citation type="submission" date="2015-01" db="EMBL/GenBank/DDBJ databases">
        <title>Evolutionary Origins and Diversification of the Mycorrhizal Mutualists.</title>
        <authorList>
            <consortium name="DOE Joint Genome Institute"/>
            <consortium name="Mycorrhizal Genomics Consortium"/>
            <person name="Kohler A."/>
            <person name="Kuo A."/>
            <person name="Nagy L.G."/>
            <person name="Floudas D."/>
            <person name="Copeland A."/>
            <person name="Barry K.W."/>
            <person name="Cichocki N."/>
            <person name="Veneault-Fourrey C."/>
            <person name="LaButti K."/>
            <person name="Lindquist E.A."/>
            <person name="Lipzen A."/>
            <person name="Lundell T."/>
            <person name="Morin E."/>
            <person name="Murat C."/>
            <person name="Riley R."/>
            <person name="Ohm R."/>
            <person name="Sun H."/>
            <person name="Tunlid A."/>
            <person name="Henrissat B."/>
            <person name="Grigoriev I.V."/>
            <person name="Hibbett D.S."/>
            <person name="Martin F."/>
        </authorList>
    </citation>
    <scope>NUCLEOTIDE SEQUENCE [LARGE SCALE GENOMIC DNA]</scope>
    <source>
        <strain evidence="3">h7</strain>
    </source>
</reference>
<feature type="transmembrane region" description="Helical" evidence="1">
    <location>
        <begin position="12"/>
        <end position="36"/>
    </location>
</feature>
<feature type="transmembrane region" description="Helical" evidence="1">
    <location>
        <begin position="48"/>
        <end position="70"/>
    </location>
</feature>
<keyword evidence="1" id="KW-0812">Transmembrane</keyword>
<dbReference type="Proteomes" id="UP000053424">
    <property type="component" value="Unassembled WGS sequence"/>
</dbReference>
<evidence type="ECO:0000313" key="3">
    <source>
        <dbReference type="Proteomes" id="UP000053424"/>
    </source>
</evidence>
<keyword evidence="1" id="KW-1133">Transmembrane helix</keyword>
<feature type="transmembrane region" description="Helical" evidence="1">
    <location>
        <begin position="203"/>
        <end position="226"/>
    </location>
</feature>
<evidence type="ECO:0000256" key="1">
    <source>
        <dbReference type="SAM" id="Phobius"/>
    </source>
</evidence>
<gene>
    <name evidence="2" type="ORF">M413DRAFT_439029</name>
</gene>
<name>A0A0C3D188_HEBCY</name>
<dbReference type="STRING" id="686832.A0A0C3D188"/>
<dbReference type="PANTHER" id="PTHR42109">
    <property type="entry name" value="UNPLACED GENOMIC SCAFFOLD UM_SCAF_CONTIG_1.265, WHOLE GENOME SHOTGUN SEQUENCE"/>
    <property type="match status" value="1"/>
</dbReference>
<feature type="transmembrane region" description="Helical" evidence="1">
    <location>
        <begin position="164"/>
        <end position="182"/>
    </location>
</feature>
<reference evidence="2 3" key="1">
    <citation type="submission" date="2014-04" db="EMBL/GenBank/DDBJ databases">
        <authorList>
            <consortium name="DOE Joint Genome Institute"/>
            <person name="Kuo A."/>
            <person name="Gay G."/>
            <person name="Dore J."/>
            <person name="Kohler A."/>
            <person name="Nagy L.G."/>
            <person name="Floudas D."/>
            <person name="Copeland A."/>
            <person name="Barry K.W."/>
            <person name="Cichocki N."/>
            <person name="Veneault-Fourrey C."/>
            <person name="LaButti K."/>
            <person name="Lindquist E.A."/>
            <person name="Lipzen A."/>
            <person name="Lundell T."/>
            <person name="Morin E."/>
            <person name="Murat C."/>
            <person name="Sun H."/>
            <person name="Tunlid A."/>
            <person name="Henrissat B."/>
            <person name="Grigoriev I.V."/>
            <person name="Hibbett D.S."/>
            <person name="Martin F."/>
            <person name="Nordberg H.P."/>
            <person name="Cantor M.N."/>
            <person name="Hua S.X."/>
        </authorList>
    </citation>
    <scope>NUCLEOTIDE SEQUENCE [LARGE SCALE GENOMIC DNA]</scope>
    <source>
        <strain evidence="3">h7</strain>
    </source>
</reference>
<proteinExistence type="predicted"/>
<evidence type="ECO:0000313" key="2">
    <source>
        <dbReference type="EMBL" id="KIM49901.1"/>
    </source>
</evidence>
<dbReference type="AlphaFoldDB" id="A0A0C3D188"/>
<feature type="transmembrane region" description="Helical" evidence="1">
    <location>
        <begin position="85"/>
        <end position="105"/>
    </location>
</feature>
<protein>
    <recommendedName>
        <fullName evidence="4">RTA1 like protein</fullName>
    </recommendedName>
</protein>
<keyword evidence="3" id="KW-1185">Reference proteome</keyword>
<organism evidence="2 3">
    <name type="scientific">Hebeloma cylindrosporum</name>
    <dbReference type="NCBI Taxonomy" id="76867"/>
    <lineage>
        <taxon>Eukaryota</taxon>
        <taxon>Fungi</taxon>
        <taxon>Dikarya</taxon>
        <taxon>Basidiomycota</taxon>
        <taxon>Agaricomycotina</taxon>
        <taxon>Agaricomycetes</taxon>
        <taxon>Agaricomycetidae</taxon>
        <taxon>Agaricales</taxon>
        <taxon>Agaricineae</taxon>
        <taxon>Hymenogastraceae</taxon>
        <taxon>Hebeloma</taxon>
    </lineage>
</organism>
<feature type="transmembrane region" description="Helical" evidence="1">
    <location>
        <begin position="238"/>
        <end position="259"/>
    </location>
</feature>